<reference evidence="2 3" key="1">
    <citation type="journal article" date="2021" name="Environ. Microbiol.">
        <title>Gene family expansions and transcriptome signatures uncover fungal adaptations to wood decay.</title>
        <authorList>
            <person name="Hage H."/>
            <person name="Miyauchi S."/>
            <person name="Viragh M."/>
            <person name="Drula E."/>
            <person name="Min B."/>
            <person name="Chaduli D."/>
            <person name="Navarro D."/>
            <person name="Favel A."/>
            <person name="Norest M."/>
            <person name="Lesage-Meessen L."/>
            <person name="Balint B."/>
            <person name="Merenyi Z."/>
            <person name="de Eugenio L."/>
            <person name="Morin E."/>
            <person name="Martinez A.T."/>
            <person name="Baldrian P."/>
            <person name="Stursova M."/>
            <person name="Martinez M.J."/>
            <person name="Novotny C."/>
            <person name="Magnuson J.K."/>
            <person name="Spatafora J.W."/>
            <person name="Maurice S."/>
            <person name="Pangilinan J."/>
            <person name="Andreopoulos W."/>
            <person name="LaButti K."/>
            <person name="Hundley H."/>
            <person name="Na H."/>
            <person name="Kuo A."/>
            <person name="Barry K."/>
            <person name="Lipzen A."/>
            <person name="Henrissat B."/>
            <person name="Riley R."/>
            <person name="Ahrendt S."/>
            <person name="Nagy L.G."/>
            <person name="Grigoriev I.V."/>
            <person name="Martin F."/>
            <person name="Rosso M.N."/>
        </authorList>
    </citation>
    <scope>NUCLEOTIDE SEQUENCE [LARGE SCALE GENOMIC DNA]</scope>
    <source>
        <strain evidence="2 3">CIRM-BRFM 1785</strain>
    </source>
</reference>
<evidence type="ECO:0000256" key="1">
    <source>
        <dbReference type="SAM" id="SignalP"/>
    </source>
</evidence>
<accession>A0ABQ8K7K7</accession>
<dbReference type="SUPFAM" id="SSF51445">
    <property type="entry name" value="(Trans)glycosidases"/>
    <property type="match status" value="1"/>
</dbReference>
<evidence type="ECO:0000313" key="2">
    <source>
        <dbReference type="EMBL" id="KAH9833124.1"/>
    </source>
</evidence>
<keyword evidence="3" id="KW-1185">Reference proteome</keyword>
<dbReference type="RefSeq" id="XP_047775890.1">
    <property type="nucleotide sequence ID" value="XM_047927796.1"/>
</dbReference>
<dbReference type="InterPro" id="IPR017853">
    <property type="entry name" value="GH"/>
</dbReference>
<dbReference type="EMBL" id="JADCUA010000019">
    <property type="protein sequence ID" value="KAH9833124.1"/>
    <property type="molecule type" value="Genomic_DNA"/>
</dbReference>
<feature type="signal peptide" evidence="1">
    <location>
        <begin position="1"/>
        <end position="18"/>
    </location>
</feature>
<keyword evidence="1" id="KW-0732">Signal</keyword>
<comment type="caution">
    <text evidence="2">The sequence shown here is derived from an EMBL/GenBank/DDBJ whole genome shotgun (WGS) entry which is preliminary data.</text>
</comment>
<proteinExistence type="predicted"/>
<sequence>MFLSTLLALNTFWCAGAAQVRQHPADCKSALREWARADPEPQTINKRAGSGYVQAVHFADWGANFQPTNIAPSDLAHNLHALAGEPPQILGDSRGEAGNNLLKRLKQMHLLKLANRNLKLLLSARGCTHLQAGYFNLAADPPPRSAFAPTATPGIENFRLGVDIECASAPALAAGLTSLLVELRTGFGALAKKSTLPLSGAPASKNHTSATLYSRDLSNGDCASYNAPSIAKAKAQCATVNGLARSLLWDLGAGKAGSDAPAHTTSRARSSLDQVQNRIECATSRRDHRRIPEG</sequence>
<name>A0ABQ8K7K7_9APHY</name>
<gene>
    <name evidence="2" type="ORF">C8Q71DRAFT_860416</name>
</gene>
<dbReference type="Proteomes" id="UP000814176">
    <property type="component" value="Unassembled WGS sequence"/>
</dbReference>
<evidence type="ECO:0000313" key="3">
    <source>
        <dbReference type="Proteomes" id="UP000814176"/>
    </source>
</evidence>
<dbReference type="Gene3D" id="3.20.20.80">
    <property type="entry name" value="Glycosidases"/>
    <property type="match status" value="1"/>
</dbReference>
<organism evidence="2 3">
    <name type="scientific">Rhodofomes roseus</name>
    <dbReference type="NCBI Taxonomy" id="34475"/>
    <lineage>
        <taxon>Eukaryota</taxon>
        <taxon>Fungi</taxon>
        <taxon>Dikarya</taxon>
        <taxon>Basidiomycota</taxon>
        <taxon>Agaricomycotina</taxon>
        <taxon>Agaricomycetes</taxon>
        <taxon>Polyporales</taxon>
        <taxon>Rhodofomes</taxon>
    </lineage>
</organism>
<protein>
    <submittedName>
        <fullName evidence="2">Uncharacterized protein</fullName>
    </submittedName>
</protein>
<feature type="chain" id="PRO_5047131712" evidence="1">
    <location>
        <begin position="19"/>
        <end position="294"/>
    </location>
</feature>
<dbReference type="GeneID" id="72008528"/>